<accession>A0A0F9MN69</accession>
<protein>
    <submittedName>
        <fullName evidence="1">Uncharacterized protein</fullName>
    </submittedName>
</protein>
<gene>
    <name evidence="1" type="ORF">LCGC14_1438720</name>
</gene>
<sequence length="124" mass="14317">MGKPTDPQAKEMGWYIEHGWTPPEELKMKEEGIRKDERTKLMKKGLFTEKQVIHKFRNYIKQGSDKIMGVVIDGIAEGAKREGRERVLSIIKEYSLESASARDDSLELRAIGWKLLWQALKGEK</sequence>
<dbReference type="EMBL" id="LAZR01009779">
    <property type="protein sequence ID" value="KKM70642.1"/>
    <property type="molecule type" value="Genomic_DNA"/>
</dbReference>
<comment type="caution">
    <text evidence="1">The sequence shown here is derived from an EMBL/GenBank/DDBJ whole genome shotgun (WGS) entry which is preliminary data.</text>
</comment>
<organism evidence="1">
    <name type="scientific">marine sediment metagenome</name>
    <dbReference type="NCBI Taxonomy" id="412755"/>
    <lineage>
        <taxon>unclassified sequences</taxon>
        <taxon>metagenomes</taxon>
        <taxon>ecological metagenomes</taxon>
    </lineage>
</organism>
<reference evidence="1" key="1">
    <citation type="journal article" date="2015" name="Nature">
        <title>Complex archaea that bridge the gap between prokaryotes and eukaryotes.</title>
        <authorList>
            <person name="Spang A."/>
            <person name="Saw J.H."/>
            <person name="Jorgensen S.L."/>
            <person name="Zaremba-Niedzwiedzka K."/>
            <person name="Martijn J."/>
            <person name="Lind A.E."/>
            <person name="van Eijk R."/>
            <person name="Schleper C."/>
            <person name="Guy L."/>
            <person name="Ettema T.J."/>
        </authorList>
    </citation>
    <scope>NUCLEOTIDE SEQUENCE</scope>
</reference>
<name>A0A0F9MN69_9ZZZZ</name>
<proteinExistence type="predicted"/>
<dbReference type="AlphaFoldDB" id="A0A0F9MN69"/>
<evidence type="ECO:0000313" key="1">
    <source>
        <dbReference type="EMBL" id="KKM70642.1"/>
    </source>
</evidence>